<dbReference type="AlphaFoldDB" id="A0AAV6VY20"/>
<keyword evidence="2" id="KW-1185">Reference proteome</keyword>
<proteinExistence type="predicted"/>
<sequence length="98" mass="11454">MKEHLPGMGRHTHKSATKLDKWIWKRARHVCVISSEYDSPSAAASRPLSSLIKLKRWRTTDNKIHFPRSVFINAIFFSKDPAILSKKPFRVENQQKRL</sequence>
<dbReference type="Proteomes" id="UP000827092">
    <property type="component" value="Unassembled WGS sequence"/>
</dbReference>
<organism evidence="1 2">
    <name type="scientific">Oedothorax gibbosus</name>
    <dbReference type="NCBI Taxonomy" id="931172"/>
    <lineage>
        <taxon>Eukaryota</taxon>
        <taxon>Metazoa</taxon>
        <taxon>Ecdysozoa</taxon>
        <taxon>Arthropoda</taxon>
        <taxon>Chelicerata</taxon>
        <taxon>Arachnida</taxon>
        <taxon>Araneae</taxon>
        <taxon>Araneomorphae</taxon>
        <taxon>Entelegynae</taxon>
        <taxon>Araneoidea</taxon>
        <taxon>Linyphiidae</taxon>
        <taxon>Erigoninae</taxon>
        <taxon>Oedothorax</taxon>
    </lineage>
</organism>
<name>A0AAV6VY20_9ARAC</name>
<comment type="caution">
    <text evidence="1">The sequence shown here is derived from an EMBL/GenBank/DDBJ whole genome shotgun (WGS) entry which is preliminary data.</text>
</comment>
<accession>A0AAV6VY20</accession>
<dbReference type="EMBL" id="JAFNEN010000014">
    <property type="protein sequence ID" value="KAG8200619.1"/>
    <property type="molecule type" value="Genomic_DNA"/>
</dbReference>
<gene>
    <name evidence="1" type="ORF">JTE90_022241</name>
</gene>
<protein>
    <submittedName>
        <fullName evidence="1">Uncharacterized protein</fullName>
    </submittedName>
</protein>
<evidence type="ECO:0000313" key="1">
    <source>
        <dbReference type="EMBL" id="KAG8200619.1"/>
    </source>
</evidence>
<reference evidence="1 2" key="1">
    <citation type="journal article" date="2022" name="Nat. Ecol. Evol.">
        <title>A masculinizing supergene underlies an exaggerated male reproductive morph in a spider.</title>
        <authorList>
            <person name="Hendrickx F."/>
            <person name="De Corte Z."/>
            <person name="Sonet G."/>
            <person name="Van Belleghem S.M."/>
            <person name="Kostlbacher S."/>
            <person name="Vangestel C."/>
        </authorList>
    </citation>
    <scope>NUCLEOTIDE SEQUENCE [LARGE SCALE GENOMIC DNA]</scope>
    <source>
        <strain evidence="1">W744_W776</strain>
    </source>
</reference>
<evidence type="ECO:0000313" key="2">
    <source>
        <dbReference type="Proteomes" id="UP000827092"/>
    </source>
</evidence>